<proteinExistence type="predicted"/>
<name>A0ABM7M867_9ACTN</name>
<sequence length="67" mass="7499">MRGLLDALLEAVMGLEELPPEPGTPERAEALRNRVRTAELEHERESGGNTRYSLIKGIDPQRISMQV</sequence>
<evidence type="ECO:0000313" key="2">
    <source>
        <dbReference type="Proteomes" id="UP000676967"/>
    </source>
</evidence>
<accession>A0ABM7M867</accession>
<dbReference type="RefSeq" id="WP_189330209.1">
    <property type="nucleotide sequence ID" value="NZ_AP023356.1"/>
</dbReference>
<keyword evidence="2" id="KW-1185">Reference proteome</keyword>
<dbReference type="Proteomes" id="UP000676967">
    <property type="component" value="Chromosome"/>
</dbReference>
<protein>
    <submittedName>
        <fullName evidence="1">Uncharacterized protein</fullName>
    </submittedName>
</protein>
<reference evidence="1 2" key="1">
    <citation type="submission" date="2020-08" db="EMBL/GenBank/DDBJ databases">
        <title>Whole genome shotgun sequence of Actinoplanes ianthinogenes NBRC 13996.</title>
        <authorList>
            <person name="Komaki H."/>
            <person name="Tamura T."/>
        </authorList>
    </citation>
    <scope>NUCLEOTIDE SEQUENCE [LARGE SCALE GENOMIC DNA]</scope>
    <source>
        <strain evidence="1 2">NBRC 13996</strain>
    </source>
</reference>
<gene>
    <name evidence="1" type="ORF">Aiant_85080</name>
</gene>
<evidence type="ECO:0000313" key="1">
    <source>
        <dbReference type="EMBL" id="BCJ47851.1"/>
    </source>
</evidence>
<dbReference type="EMBL" id="AP023356">
    <property type="protein sequence ID" value="BCJ47851.1"/>
    <property type="molecule type" value="Genomic_DNA"/>
</dbReference>
<organism evidence="1 2">
    <name type="scientific">Actinoplanes ianthinogenes</name>
    <dbReference type="NCBI Taxonomy" id="122358"/>
    <lineage>
        <taxon>Bacteria</taxon>
        <taxon>Bacillati</taxon>
        <taxon>Actinomycetota</taxon>
        <taxon>Actinomycetes</taxon>
        <taxon>Micromonosporales</taxon>
        <taxon>Micromonosporaceae</taxon>
        <taxon>Actinoplanes</taxon>
    </lineage>
</organism>